<gene>
    <name evidence="3" type="ORF">F923_02655</name>
</gene>
<dbReference type="Proteomes" id="UP000018416">
    <property type="component" value="Unassembled WGS sequence"/>
</dbReference>
<dbReference type="Pfam" id="PF00534">
    <property type="entry name" value="Glycos_transf_1"/>
    <property type="match status" value="1"/>
</dbReference>
<dbReference type="InterPro" id="IPR001296">
    <property type="entry name" value="Glyco_trans_1"/>
</dbReference>
<protein>
    <recommendedName>
        <fullName evidence="5">Glycosyl transferase family 1 domain-containing protein</fullName>
    </recommendedName>
</protein>
<dbReference type="Gene3D" id="3.40.50.2000">
    <property type="entry name" value="Glycogen Phosphorylase B"/>
    <property type="match status" value="2"/>
</dbReference>
<evidence type="ECO:0000313" key="4">
    <source>
        <dbReference type="Proteomes" id="UP000018416"/>
    </source>
</evidence>
<evidence type="ECO:0000313" key="3">
    <source>
        <dbReference type="EMBL" id="ENW28495.1"/>
    </source>
</evidence>
<feature type="domain" description="Glycosyl transferase family 1" evidence="1">
    <location>
        <begin position="215"/>
        <end position="355"/>
    </location>
</feature>
<reference evidence="3 4" key="1">
    <citation type="submission" date="2013-02" db="EMBL/GenBank/DDBJ databases">
        <title>The Genome Sequence of Acinetobacter lwoffii NIPH 478.</title>
        <authorList>
            <consortium name="The Broad Institute Genome Sequencing Platform"/>
            <consortium name="The Broad Institute Genome Sequencing Center for Infectious Disease"/>
            <person name="Cerqueira G."/>
            <person name="Feldgarden M."/>
            <person name="Courvalin P."/>
            <person name="Perichon B."/>
            <person name="Grillot-Courvalin C."/>
            <person name="Clermont D."/>
            <person name="Rocha E."/>
            <person name="Yoon E.-J."/>
            <person name="Nemec A."/>
            <person name="Walker B."/>
            <person name="Young S.K."/>
            <person name="Zeng Q."/>
            <person name="Gargeya S."/>
            <person name="Fitzgerald M."/>
            <person name="Haas B."/>
            <person name="Abouelleil A."/>
            <person name="Alvarado L."/>
            <person name="Arachchi H.M."/>
            <person name="Berlin A.M."/>
            <person name="Chapman S.B."/>
            <person name="Dewar J."/>
            <person name="Goldberg J."/>
            <person name="Griggs A."/>
            <person name="Gujja S."/>
            <person name="Hansen M."/>
            <person name="Howarth C."/>
            <person name="Imamovic A."/>
            <person name="Larimer J."/>
            <person name="McCowan C."/>
            <person name="Murphy C."/>
            <person name="Neiman D."/>
            <person name="Pearson M."/>
            <person name="Priest M."/>
            <person name="Roberts A."/>
            <person name="Saif S."/>
            <person name="Shea T."/>
            <person name="Sisk P."/>
            <person name="Sykes S."/>
            <person name="Wortman J."/>
            <person name="Nusbaum C."/>
            <person name="Birren B."/>
        </authorList>
    </citation>
    <scope>NUCLEOTIDE SEQUENCE [LARGE SCALE GENOMIC DNA]</scope>
    <source>
        <strain evidence="3 4">NIPH 478</strain>
    </source>
</reference>
<dbReference type="HOGENOM" id="CLU_009583_2_4_6"/>
<evidence type="ECO:0000259" key="2">
    <source>
        <dbReference type="Pfam" id="PF13439"/>
    </source>
</evidence>
<dbReference type="EMBL" id="APQU01000018">
    <property type="protein sequence ID" value="ENW28495.1"/>
    <property type="molecule type" value="Genomic_DNA"/>
</dbReference>
<evidence type="ECO:0008006" key="5">
    <source>
        <dbReference type="Google" id="ProtNLM"/>
    </source>
</evidence>
<dbReference type="PANTHER" id="PTHR45947">
    <property type="entry name" value="SULFOQUINOVOSYL TRANSFERASE SQD2"/>
    <property type="match status" value="1"/>
</dbReference>
<dbReference type="InterPro" id="IPR028098">
    <property type="entry name" value="Glyco_trans_4-like_N"/>
</dbReference>
<dbReference type="Pfam" id="PF13439">
    <property type="entry name" value="Glyco_transf_4"/>
    <property type="match status" value="1"/>
</dbReference>
<organism evidence="3 4">
    <name type="scientific">Acinetobacter lwoffii NIPH 478</name>
    <dbReference type="NCBI Taxonomy" id="1217668"/>
    <lineage>
        <taxon>Bacteria</taxon>
        <taxon>Pseudomonadati</taxon>
        <taxon>Pseudomonadota</taxon>
        <taxon>Gammaproteobacteria</taxon>
        <taxon>Moraxellales</taxon>
        <taxon>Moraxellaceae</taxon>
        <taxon>Acinetobacter</taxon>
    </lineage>
</organism>
<dbReference type="SUPFAM" id="SSF53756">
    <property type="entry name" value="UDP-Glycosyltransferase/glycogen phosphorylase"/>
    <property type="match status" value="1"/>
</dbReference>
<comment type="caution">
    <text evidence="3">The sequence shown here is derived from an EMBL/GenBank/DDBJ whole genome shotgun (WGS) entry which is preliminary data.</text>
</comment>
<dbReference type="InterPro" id="IPR050194">
    <property type="entry name" value="Glycosyltransferase_grp1"/>
</dbReference>
<dbReference type="GO" id="GO:0016757">
    <property type="term" value="F:glycosyltransferase activity"/>
    <property type="evidence" value="ECO:0007669"/>
    <property type="project" value="InterPro"/>
</dbReference>
<evidence type="ECO:0000259" key="1">
    <source>
        <dbReference type="Pfam" id="PF00534"/>
    </source>
</evidence>
<sequence>MKEPKHILIIPSWYPQFSGDIGGSFFREQAIALKKVGYSVGVIYPQVRSLKDIKNILKKPYGLTRENDEGVSTLRWYTANYFPKVKSYNKNHWIRIALKLFETYVELYGKPDIIHVHSMWYAGFAAQLIYEKYGIPYVITEHSSAFARNLIPRDIIDSLRSVVEQAKACIAVSQKFSNYLETQFPSSNWLYIPNIVNDDFFTSPKVVGSTSLSSKIRIISICHLNKNKNTELLIRAFALVLEQVVGLNLELVIGGDGEERETLQNLVNTLELNNYVQFLGSLTRSQVKQEINQSSMFVVSSKYETFGVVVVEALALGKPVVSTQCGGPESIINKDVGVLVENDSVSELAKGILHVSTHLNDYDADTLRKYCLENFSEKAVTNKLTNIYHEYGNLNE</sequence>
<accession>N9H9J7</accession>
<dbReference type="RefSeq" id="WP_005108322.1">
    <property type="nucleotide sequence ID" value="NZ_KB849836.1"/>
</dbReference>
<feature type="domain" description="Glycosyltransferase subfamily 4-like N-terminal" evidence="2">
    <location>
        <begin position="26"/>
        <end position="199"/>
    </location>
</feature>
<name>N9H9J7_ACILW</name>
<dbReference type="AlphaFoldDB" id="N9H9J7"/>
<dbReference type="PANTHER" id="PTHR45947:SF3">
    <property type="entry name" value="SULFOQUINOVOSYL TRANSFERASE SQD2"/>
    <property type="match status" value="1"/>
</dbReference>
<proteinExistence type="predicted"/>
<dbReference type="PATRIC" id="fig|1217668.3.peg.2599"/>